<dbReference type="GO" id="GO:0047617">
    <property type="term" value="F:fatty acyl-CoA hydrolase activity"/>
    <property type="evidence" value="ECO:0007669"/>
    <property type="project" value="TreeGrafter"/>
</dbReference>
<evidence type="ECO:0000313" key="2">
    <source>
        <dbReference type="Proteomes" id="UP000199207"/>
    </source>
</evidence>
<keyword evidence="1" id="KW-0378">Hydrolase</keyword>
<sequence length="183" mass="19820">MRHLFACHLRWSDMDAFGHVNNVAFLRYLEEARIDFLFRLAQEAAPSGSAGAAGGSADAGHAAEVADMAADAAGAAGRGGAYDPAVPFSGGSVVARHEIDYLRPLVHRHRPVTIETWVTKIGAASATVAYDVRDEDAVYVRASTVIVPFDLERQAPRRLTPEERAFLERYLDDSATGRGRRPA</sequence>
<dbReference type="Pfam" id="PF13279">
    <property type="entry name" value="4HBT_2"/>
    <property type="match status" value="1"/>
</dbReference>
<dbReference type="EMBL" id="FOLM01000001">
    <property type="protein sequence ID" value="SFB96139.1"/>
    <property type="molecule type" value="Genomic_DNA"/>
</dbReference>
<dbReference type="Gene3D" id="3.10.129.10">
    <property type="entry name" value="Hotdog Thioesterase"/>
    <property type="match status" value="1"/>
</dbReference>
<dbReference type="CDD" id="cd00586">
    <property type="entry name" value="4HBT"/>
    <property type="match status" value="1"/>
</dbReference>
<dbReference type="PANTHER" id="PTHR31793">
    <property type="entry name" value="4-HYDROXYBENZOYL-COA THIOESTERASE FAMILY MEMBER"/>
    <property type="match status" value="1"/>
</dbReference>
<dbReference type="PANTHER" id="PTHR31793:SF24">
    <property type="entry name" value="LONG-CHAIN ACYL-COA THIOESTERASE FADM"/>
    <property type="match status" value="1"/>
</dbReference>
<dbReference type="SUPFAM" id="SSF54637">
    <property type="entry name" value="Thioesterase/thiol ester dehydrase-isomerase"/>
    <property type="match status" value="1"/>
</dbReference>
<accession>A0A1I1F9H0</accession>
<dbReference type="RefSeq" id="WP_093837026.1">
    <property type="nucleotide sequence ID" value="NZ_FOLM01000001.1"/>
</dbReference>
<gene>
    <name evidence="1" type="ORF">SAMN05421773_101655</name>
</gene>
<reference evidence="1 2" key="1">
    <citation type="submission" date="2016-10" db="EMBL/GenBank/DDBJ databases">
        <authorList>
            <person name="de Groot N.N."/>
        </authorList>
    </citation>
    <scope>NUCLEOTIDE SEQUENCE [LARGE SCALE GENOMIC DNA]</scope>
    <source>
        <strain evidence="1 2">CGMCC 4.5739</strain>
    </source>
</reference>
<proteinExistence type="predicted"/>
<dbReference type="InterPro" id="IPR029069">
    <property type="entry name" value="HotDog_dom_sf"/>
</dbReference>
<dbReference type="STRING" id="910347.SAMN05421773_101655"/>
<name>A0A1I1F9H0_9ACTN</name>
<protein>
    <submittedName>
        <fullName evidence="1">Acyl-CoA thioester hydrolase</fullName>
    </submittedName>
</protein>
<organism evidence="1 2">
    <name type="scientific">Streptomyces aidingensis</name>
    <dbReference type="NCBI Taxonomy" id="910347"/>
    <lineage>
        <taxon>Bacteria</taxon>
        <taxon>Bacillati</taxon>
        <taxon>Actinomycetota</taxon>
        <taxon>Actinomycetes</taxon>
        <taxon>Kitasatosporales</taxon>
        <taxon>Streptomycetaceae</taxon>
        <taxon>Streptomyces</taxon>
    </lineage>
</organism>
<dbReference type="AlphaFoldDB" id="A0A1I1F9H0"/>
<dbReference type="Proteomes" id="UP000199207">
    <property type="component" value="Unassembled WGS sequence"/>
</dbReference>
<keyword evidence="2" id="KW-1185">Reference proteome</keyword>
<dbReference type="InterPro" id="IPR050563">
    <property type="entry name" value="4-hydroxybenzoyl-CoA_TE"/>
</dbReference>
<evidence type="ECO:0000313" key="1">
    <source>
        <dbReference type="EMBL" id="SFB96139.1"/>
    </source>
</evidence>